<keyword evidence="1" id="KW-1133">Transmembrane helix</keyword>
<gene>
    <name evidence="2" type="ORF">OCBIM_22011490mg</name>
</gene>
<reference evidence="2" key="1">
    <citation type="submission" date="2015-07" db="EMBL/GenBank/DDBJ databases">
        <title>MeaNS - Measles Nucleotide Surveillance Program.</title>
        <authorList>
            <person name="Tran T."/>
            <person name="Druce J."/>
        </authorList>
    </citation>
    <scope>NUCLEOTIDE SEQUENCE</scope>
    <source>
        <strain evidence="2">UCB-OBI-ISO-001</strain>
        <tissue evidence="2">Gonad</tissue>
    </source>
</reference>
<name>A0A0L8HMA5_OCTBM</name>
<sequence>MHRLSKDHRPTINQTSTTPTPIVPLAHFTAAAIATLTIVASTLSSFPLLTEYLCHSCCNVCTVVCTSVYLLYATVEFCSCMRMCLPCQPVCVFVYCSLCVAFEVMYCSKVARISKITQVNANPYKMLYACSQGYVYRCEFTTSVGLLISQEATQLFTD</sequence>
<feature type="transmembrane region" description="Helical" evidence="1">
    <location>
        <begin position="52"/>
        <end position="72"/>
    </location>
</feature>
<evidence type="ECO:0000256" key="1">
    <source>
        <dbReference type="SAM" id="Phobius"/>
    </source>
</evidence>
<dbReference type="AlphaFoldDB" id="A0A0L8HMA5"/>
<keyword evidence="1" id="KW-0812">Transmembrane</keyword>
<organism evidence="2">
    <name type="scientific">Octopus bimaculoides</name>
    <name type="common">California two-spotted octopus</name>
    <dbReference type="NCBI Taxonomy" id="37653"/>
    <lineage>
        <taxon>Eukaryota</taxon>
        <taxon>Metazoa</taxon>
        <taxon>Spiralia</taxon>
        <taxon>Lophotrochozoa</taxon>
        <taxon>Mollusca</taxon>
        <taxon>Cephalopoda</taxon>
        <taxon>Coleoidea</taxon>
        <taxon>Octopodiformes</taxon>
        <taxon>Octopoda</taxon>
        <taxon>Incirrata</taxon>
        <taxon>Octopodidae</taxon>
        <taxon>Octopus</taxon>
    </lineage>
</organism>
<feature type="transmembrane region" description="Helical" evidence="1">
    <location>
        <begin position="21"/>
        <end position="40"/>
    </location>
</feature>
<protein>
    <submittedName>
        <fullName evidence="2">Uncharacterized protein</fullName>
    </submittedName>
</protein>
<accession>A0A0L8HMA5</accession>
<proteinExistence type="predicted"/>
<keyword evidence="1" id="KW-0472">Membrane</keyword>
<evidence type="ECO:0000313" key="2">
    <source>
        <dbReference type="EMBL" id="KOF90269.1"/>
    </source>
</evidence>
<dbReference type="EMBL" id="KQ417795">
    <property type="protein sequence ID" value="KOF90269.1"/>
    <property type="molecule type" value="Genomic_DNA"/>
</dbReference>